<accession>Q8VMG9</accession>
<sequence length="117" mass="12701">MTGWPSEGLSHEPLAAWGLAKPACGSKGAALGRRRRFCVATPATCKIDQRAGPNKGQSERCSCPRARQFYRLDGGQLQGDFLSHALCQLAGVAAHRSLDRHGFRSLIHICVRASTRE</sequence>
<geneLocation type="plasmid" evidence="1">
    <name>pWW0</name>
</geneLocation>
<keyword evidence="1" id="KW-0614">Plasmid</keyword>
<evidence type="ECO:0000313" key="1">
    <source>
        <dbReference type="EMBL" id="CAC86847.1"/>
    </source>
</evidence>
<dbReference type="EMBL" id="AJ344068">
    <property type="protein sequence ID" value="CAC86847.1"/>
    <property type="molecule type" value="Genomic_DNA"/>
</dbReference>
<proteinExistence type="predicted"/>
<name>Q8VMG9_PSEPU</name>
<dbReference type="AlphaFoldDB" id="Q8VMG9"/>
<protein>
    <submittedName>
        <fullName evidence="1">Uncharacterized protein</fullName>
    </submittedName>
</protein>
<organism evidence="1">
    <name type="scientific">Pseudomonas putida</name>
    <name type="common">Arthrobacter siderocapsulatus</name>
    <dbReference type="NCBI Taxonomy" id="303"/>
    <lineage>
        <taxon>Bacteria</taxon>
        <taxon>Pseudomonadati</taxon>
        <taxon>Pseudomonadota</taxon>
        <taxon>Gammaproteobacteria</taxon>
        <taxon>Pseudomonadales</taxon>
        <taxon>Pseudomonadaceae</taxon>
        <taxon>Pseudomonas</taxon>
    </lineage>
</organism>
<reference evidence="1" key="1">
    <citation type="journal article" date="2002" name="Environ. Microbiol.">
        <title>Complete sequence of the IncP-9 TOL plasmid pWW0 from Pseudomonas putida.</title>
        <authorList>
            <person name="Greated A."/>
            <person name="Lambertson L."/>
            <person name="Williams P.A."/>
            <person name="Thomas C.M."/>
        </authorList>
    </citation>
    <scope>NUCLEOTIDE SEQUENCE [LARGE SCALE GENOMIC DNA]</scope>
    <source>
        <plasmid evidence="1">pWW0</plasmid>
    </source>
</reference>